<dbReference type="Proteomes" id="UP000515703">
    <property type="component" value="Chromosome"/>
</dbReference>
<dbReference type="EMBL" id="AP023368">
    <property type="protein sequence ID" value="BCJ99700.1"/>
    <property type="molecule type" value="Genomic_DNA"/>
</dbReference>
<evidence type="ECO:0000313" key="6">
    <source>
        <dbReference type="Proteomes" id="UP000515703"/>
    </source>
</evidence>
<evidence type="ECO:0000259" key="4">
    <source>
        <dbReference type="PROSITE" id="PS01124"/>
    </source>
</evidence>
<dbReference type="InterPro" id="IPR009057">
    <property type="entry name" value="Homeodomain-like_sf"/>
</dbReference>
<evidence type="ECO:0000313" key="5">
    <source>
        <dbReference type="EMBL" id="BCJ99700.1"/>
    </source>
</evidence>
<evidence type="ECO:0000256" key="3">
    <source>
        <dbReference type="ARBA" id="ARBA00023163"/>
    </source>
</evidence>
<feature type="domain" description="HTH araC/xylS-type" evidence="4">
    <location>
        <begin position="171"/>
        <end position="269"/>
    </location>
</feature>
<dbReference type="GO" id="GO:0043565">
    <property type="term" value="F:sequence-specific DNA binding"/>
    <property type="evidence" value="ECO:0007669"/>
    <property type="project" value="InterPro"/>
</dbReference>
<dbReference type="SMART" id="SM00342">
    <property type="entry name" value="HTH_ARAC"/>
    <property type="match status" value="1"/>
</dbReference>
<dbReference type="InterPro" id="IPR037923">
    <property type="entry name" value="HTH-like"/>
</dbReference>
<keyword evidence="2" id="KW-0238">DNA-binding</keyword>
<dbReference type="KEGG" id="acht:bsdcttw_27410"/>
<sequence>MINELHFSIPPWPECTTGSYRFFEDGEKHITRVCDYFVLIIMLENTLYFTENDLDISVSAGEWYIQIPGLKQEGKIGSPAPVYFYLHFNALGVLQDNSLDIIPSAWDSSSFKIPVRGNFDLRYLKPFLDQLDTLLKSRAYDILGKEALFLTILKHLATSNPQSEGLRGFIDKVMEYLALNYNKPLVCSSLSQKFNFTADYITRKMKQYTGITPWQYIQQIRLDRAKELLNSTDYTLASIANLVGYSDLSLFYKAFKKSTGTAPGEWRKQQRQKY</sequence>
<proteinExistence type="predicted"/>
<keyword evidence="6" id="KW-1185">Reference proteome</keyword>
<dbReference type="GO" id="GO:0003700">
    <property type="term" value="F:DNA-binding transcription factor activity"/>
    <property type="evidence" value="ECO:0007669"/>
    <property type="project" value="InterPro"/>
</dbReference>
<evidence type="ECO:0000256" key="1">
    <source>
        <dbReference type="ARBA" id="ARBA00023015"/>
    </source>
</evidence>
<keyword evidence="3" id="KW-0804">Transcription</keyword>
<dbReference type="Pfam" id="PF12833">
    <property type="entry name" value="HTH_18"/>
    <property type="match status" value="1"/>
</dbReference>
<dbReference type="PROSITE" id="PS00041">
    <property type="entry name" value="HTH_ARAC_FAMILY_1"/>
    <property type="match status" value="1"/>
</dbReference>
<dbReference type="PROSITE" id="PS01124">
    <property type="entry name" value="HTH_ARAC_FAMILY_2"/>
    <property type="match status" value="1"/>
</dbReference>
<dbReference type="AlphaFoldDB" id="A0A7I8DMT6"/>
<reference evidence="5 6" key="1">
    <citation type="submission" date="2020-08" db="EMBL/GenBank/DDBJ databases">
        <title>Draft genome sequencing of an Anaerocolumna strain isolated from anoxic soil subjected to BSD treatment.</title>
        <authorList>
            <person name="Uek A."/>
            <person name="Tonouchi A."/>
        </authorList>
    </citation>
    <scope>NUCLEOTIDE SEQUENCE [LARGE SCALE GENOMIC DNA]</scope>
    <source>
        <strain evidence="5 6">CTTW</strain>
    </source>
</reference>
<dbReference type="Gene3D" id="1.10.10.60">
    <property type="entry name" value="Homeodomain-like"/>
    <property type="match status" value="2"/>
</dbReference>
<reference evidence="5 6" key="2">
    <citation type="submission" date="2020-08" db="EMBL/GenBank/DDBJ databases">
        <authorList>
            <person name="Ueki A."/>
            <person name="Tonouchi A."/>
        </authorList>
    </citation>
    <scope>NUCLEOTIDE SEQUENCE [LARGE SCALE GENOMIC DNA]</scope>
    <source>
        <strain evidence="5 6">CTTW</strain>
    </source>
</reference>
<name>A0A7I8DMT6_9FIRM</name>
<dbReference type="SUPFAM" id="SSF51215">
    <property type="entry name" value="Regulatory protein AraC"/>
    <property type="match status" value="1"/>
</dbReference>
<protein>
    <recommendedName>
        <fullName evidence="4">HTH araC/xylS-type domain-containing protein</fullName>
    </recommendedName>
</protein>
<organism evidence="5 6">
    <name type="scientific">Anaerocolumna chitinilytica</name>
    <dbReference type="NCBI Taxonomy" id="1727145"/>
    <lineage>
        <taxon>Bacteria</taxon>
        <taxon>Bacillati</taxon>
        <taxon>Bacillota</taxon>
        <taxon>Clostridia</taxon>
        <taxon>Lachnospirales</taxon>
        <taxon>Lachnospiraceae</taxon>
        <taxon>Anaerocolumna</taxon>
    </lineage>
</organism>
<dbReference type="PANTHER" id="PTHR43280">
    <property type="entry name" value="ARAC-FAMILY TRANSCRIPTIONAL REGULATOR"/>
    <property type="match status" value="1"/>
</dbReference>
<dbReference type="InterPro" id="IPR018062">
    <property type="entry name" value="HTH_AraC-typ_CS"/>
</dbReference>
<keyword evidence="1" id="KW-0805">Transcription regulation</keyword>
<dbReference type="RefSeq" id="WP_185255443.1">
    <property type="nucleotide sequence ID" value="NZ_AP023368.1"/>
</dbReference>
<dbReference type="PANTHER" id="PTHR43280:SF28">
    <property type="entry name" value="HTH-TYPE TRANSCRIPTIONAL ACTIVATOR RHAS"/>
    <property type="match status" value="1"/>
</dbReference>
<accession>A0A7I8DMT6</accession>
<evidence type="ECO:0000256" key="2">
    <source>
        <dbReference type="ARBA" id="ARBA00023125"/>
    </source>
</evidence>
<dbReference type="SUPFAM" id="SSF46689">
    <property type="entry name" value="Homeodomain-like"/>
    <property type="match status" value="2"/>
</dbReference>
<dbReference type="InterPro" id="IPR018060">
    <property type="entry name" value="HTH_AraC"/>
</dbReference>
<gene>
    <name evidence="5" type="ORF">bsdcttw_27410</name>
</gene>